<evidence type="ECO:0000256" key="1">
    <source>
        <dbReference type="SAM" id="MobiDB-lite"/>
    </source>
</evidence>
<evidence type="ECO:0000313" key="2">
    <source>
        <dbReference type="EMBL" id="KAF7282268.1"/>
    </source>
</evidence>
<dbReference type="AlphaFoldDB" id="A0A834MG38"/>
<dbReference type="Proteomes" id="UP000625711">
    <property type="component" value="Unassembled WGS sequence"/>
</dbReference>
<sequence>MNKAVLVIGVRLECVLRTDVRGFLTSIDQLARRLSRALSVFMEGGGYAISSSHSFREFSRKGHGKPDDDQDE</sequence>
<comment type="caution">
    <text evidence="2">The sequence shown here is derived from an EMBL/GenBank/DDBJ whole genome shotgun (WGS) entry which is preliminary data.</text>
</comment>
<name>A0A834MG38_RHYFE</name>
<feature type="region of interest" description="Disordered" evidence="1">
    <location>
        <begin position="53"/>
        <end position="72"/>
    </location>
</feature>
<feature type="compositionally biased region" description="Basic and acidic residues" evidence="1">
    <location>
        <begin position="54"/>
        <end position="72"/>
    </location>
</feature>
<dbReference type="EMBL" id="JAACXV010000182">
    <property type="protein sequence ID" value="KAF7282268.1"/>
    <property type="molecule type" value="Genomic_DNA"/>
</dbReference>
<organism evidence="2 3">
    <name type="scientific">Rhynchophorus ferrugineus</name>
    <name type="common">Red palm weevil</name>
    <name type="synonym">Curculio ferrugineus</name>
    <dbReference type="NCBI Taxonomy" id="354439"/>
    <lineage>
        <taxon>Eukaryota</taxon>
        <taxon>Metazoa</taxon>
        <taxon>Ecdysozoa</taxon>
        <taxon>Arthropoda</taxon>
        <taxon>Hexapoda</taxon>
        <taxon>Insecta</taxon>
        <taxon>Pterygota</taxon>
        <taxon>Neoptera</taxon>
        <taxon>Endopterygota</taxon>
        <taxon>Coleoptera</taxon>
        <taxon>Polyphaga</taxon>
        <taxon>Cucujiformia</taxon>
        <taxon>Curculionidae</taxon>
        <taxon>Dryophthorinae</taxon>
        <taxon>Rhynchophorus</taxon>
    </lineage>
</organism>
<protein>
    <submittedName>
        <fullName evidence="2">Uncharacterized protein</fullName>
    </submittedName>
</protein>
<evidence type="ECO:0000313" key="3">
    <source>
        <dbReference type="Proteomes" id="UP000625711"/>
    </source>
</evidence>
<proteinExistence type="predicted"/>
<reference evidence="2" key="1">
    <citation type="submission" date="2020-08" db="EMBL/GenBank/DDBJ databases">
        <title>Genome sequencing and assembly of the red palm weevil Rhynchophorus ferrugineus.</title>
        <authorList>
            <person name="Dias G.B."/>
            <person name="Bergman C.M."/>
            <person name="Manee M."/>
        </authorList>
    </citation>
    <scope>NUCLEOTIDE SEQUENCE</scope>
    <source>
        <strain evidence="2">AA-2017</strain>
        <tissue evidence="2">Whole larva</tissue>
    </source>
</reference>
<keyword evidence="3" id="KW-1185">Reference proteome</keyword>
<gene>
    <name evidence="2" type="ORF">GWI33_002989</name>
</gene>
<accession>A0A834MG38</accession>